<dbReference type="PROSITE" id="PS50011">
    <property type="entry name" value="PROTEIN_KINASE_DOM"/>
    <property type="match status" value="1"/>
</dbReference>
<dbReference type="EMBL" id="VJMH01006999">
    <property type="protein sequence ID" value="KAF0686457.1"/>
    <property type="molecule type" value="Genomic_DNA"/>
</dbReference>
<feature type="signal peptide" evidence="6">
    <location>
        <begin position="1"/>
        <end position="19"/>
    </location>
</feature>
<dbReference type="PROSITE" id="PS00108">
    <property type="entry name" value="PROTEIN_KINASE_ST"/>
    <property type="match status" value="1"/>
</dbReference>
<evidence type="ECO:0000256" key="6">
    <source>
        <dbReference type="SAM" id="SignalP"/>
    </source>
</evidence>
<dbReference type="InterPro" id="IPR011009">
    <property type="entry name" value="Kinase-like_dom_sf"/>
</dbReference>
<feature type="binding site" evidence="4">
    <location>
        <position position="410"/>
    </location>
    <ligand>
        <name>ATP</name>
        <dbReference type="ChEBI" id="CHEBI:30616"/>
    </ligand>
</feature>
<keyword evidence="1" id="KW-0808">Transferase</keyword>
<dbReference type="InterPro" id="IPR000719">
    <property type="entry name" value="Prot_kinase_dom"/>
</dbReference>
<dbReference type="InterPro" id="IPR001245">
    <property type="entry name" value="Ser-Thr/Tyr_kinase_cat_dom"/>
</dbReference>
<evidence type="ECO:0000259" key="7">
    <source>
        <dbReference type="PROSITE" id="PS50011"/>
    </source>
</evidence>
<sequence length="656" mass="72267">MRGGCGVAVLLCLAWTCASFDCPYIHWTAQAIQTYNYDTKAFEIVDANCNILPPATKFQAVGDISLFNGSLLNYTNRPELIDIAHATFPDTAVYIDLYNIGVSSLENKGLVWRAGLQKLRLTNMSIYALPSTLPEKIHLELNNVKVANKSSFSLIKPYDIDISFMEDIAFENTDWSGLYNLKIKSSSVKSISNVLLPNLSQLVLIDTSVASISNSELPGPFGRFALENAEISNWSMENSTFTALNAPNVADGNVWTLNNNSAARYEATACTKQGGSVQYLWKQVSQTRYKVCVVPPSTPTPSTSLPPASSIITSSPMNVGVIAVVCVIAVVVTVGVVCWRKIFFSHKSGYEQTQTPVTHFSASDENSLNIHDLAMLRLDAKSVVLTSILGSGAFADVWLGSHCGTNVAVKTLHARKLSIVQVQSFVDEIKLMGQFDSPHVVKLIGACWTRPADIKCVMELMDGGDLRDYLASHDHEKFPWPDKFLHIHSIVEGLVYLHSMDIIHRDLKSRNILLDSTKGTKLTDFGISKEDVCQMMTMGVGTLRWMAPEVIQAQNYTVAADIYSFGMVLSEFDSHEIPYQGLKNPINGQLASDLVISNQVATGALRPAFSDTMPVWLRSMALQCLAQIPEDRPTAVQLAFSFQTELYRLSSELYTL</sequence>
<dbReference type="AlphaFoldDB" id="A0A485LIB9"/>
<reference evidence="9 10" key="1">
    <citation type="submission" date="2019-03" db="EMBL/GenBank/DDBJ databases">
        <authorList>
            <person name="Gaulin E."/>
            <person name="Dumas B."/>
        </authorList>
    </citation>
    <scope>NUCLEOTIDE SEQUENCE [LARGE SCALE GENOMIC DNA]</scope>
    <source>
        <strain evidence="9">CBS 568.67</strain>
    </source>
</reference>
<dbReference type="PROSITE" id="PS00107">
    <property type="entry name" value="PROTEIN_KINASE_ATP"/>
    <property type="match status" value="1"/>
</dbReference>
<keyword evidence="10" id="KW-1185">Reference proteome</keyword>
<dbReference type="PANTHER" id="PTHR44329:SF214">
    <property type="entry name" value="PROTEIN KINASE DOMAIN-CONTAINING PROTEIN"/>
    <property type="match status" value="1"/>
</dbReference>
<feature type="domain" description="Protein kinase" evidence="7">
    <location>
        <begin position="383"/>
        <end position="646"/>
    </location>
</feature>
<keyword evidence="3 4" id="KW-0067">ATP-binding</keyword>
<dbReference type="InterPro" id="IPR017441">
    <property type="entry name" value="Protein_kinase_ATP_BS"/>
</dbReference>
<keyword evidence="5" id="KW-0812">Transmembrane</keyword>
<dbReference type="InterPro" id="IPR051681">
    <property type="entry name" value="Ser/Thr_Kinases-Pseudokinases"/>
</dbReference>
<keyword evidence="2 4" id="KW-0547">Nucleotide-binding</keyword>
<feature type="chain" id="PRO_5033437626" evidence="6">
    <location>
        <begin position="20"/>
        <end position="656"/>
    </location>
</feature>
<evidence type="ECO:0000256" key="3">
    <source>
        <dbReference type="ARBA" id="ARBA00022840"/>
    </source>
</evidence>
<organism evidence="9 10">
    <name type="scientific">Aphanomyces stellatus</name>
    <dbReference type="NCBI Taxonomy" id="120398"/>
    <lineage>
        <taxon>Eukaryota</taxon>
        <taxon>Sar</taxon>
        <taxon>Stramenopiles</taxon>
        <taxon>Oomycota</taxon>
        <taxon>Saprolegniomycetes</taxon>
        <taxon>Saprolegniales</taxon>
        <taxon>Verrucalvaceae</taxon>
        <taxon>Aphanomyces</taxon>
    </lineage>
</organism>
<feature type="transmembrane region" description="Helical" evidence="5">
    <location>
        <begin position="319"/>
        <end position="339"/>
    </location>
</feature>
<dbReference type="GO" id="GO:0004674">
    <property type="term" value="F:protein serine/threonine kinase activity"/>
    <property type="evidence" value="ECO:0007669"/>
    <property type="project" value="UniProtKB-KW"/>
</dbReference>
<gene>
    <name evidence="9" type="primary">Aste57867_21734</name>
    <name evidence="8" type="ORF">As57867_021665</name>
    <name evidence="9" type="ORF">ASTE57867_21734</name>
</gene>
<dbReference type="Gene3D" id="1.10.510.10">
    <property type="entry name" value="Transferase(Phosphotransferase) domain 1"/>
    <property type="match status" value="1"/>
</dbReference>
<dbReference type="SMART" id="SM00220">
    <property type="entry name" value="S_TKc"/>
    <property type="match status" value="1"/>
</dbReference>
<proteinExistence type="predicted"/>
<dbReference type="GO" id="GO:0005524">
    <property type="term" value="F:ATP binding"/>
    <property type="evidence" value="ECO:0007669"/>
    <property type="project" value="UniProtKB-UniRule"/>
</dbReference>
<dbReference type="PRINTS" id="PR00109">
    <property type="entry name" value="TYRKINASE"/>
</dbReference>
<keyword evidence="6" id="KW-0732">Signal</keyword>
<evidence type="ECO:0000256" key="5">
    <source>
        <dbReference type="SAM" id="Phobius"/>
    </source>
</evidence>
<evidence type="ECO:0000313" key="8">
    <source>
        <dbReference type="EMBL" id="KAF0686457.1"/>
    </source>
</evidence>
<dbReference type="Proteomes" id="UP000332933">
    <property type="component" value="Unassembled WGS sequence"/>
</dbReference>
<protein>
    <submittedName>
        <fullName evidence="9">Aste57867_21734 protein</fullName>
    </submittedName>
</protein>
<dbReference type="InterPro" id="IPR008271">
    <property type="entry name" value="Ser/Thr_kinase_AS"/>
</dbReference>
<dbReference type="SUPFAM" id="SSF56112">
    <property type="entry name" value="Protein kinase-like (PK-like)"/>
    <property type="match status" value="1"/>
</dbReference>
<dbReference type="OrthoDB" id="164695at2759"/>
<name>A0A485LIB9_9STRA</name>
<evidence type="ECO:0000256" key="4">
    <source>
        <dbReference type="PROSITE-ProRule" id="PRU10141"/>
    </source>
</evidence>
<evidence type="ECO:0000313" key="10">
    <source>
        <dbReference type="Proteomes" id="UP000332933"/>
    </source>
</evidence>
<evidence type="ECO:0000256" key="1">
    <source>
        <dbReference type="ARBA" id="ARBA00022527"/>
    </source>
</evidence>
<dbReference type="EMBL" id="CAADRA010007025">
    <property type="protein sequence ID" value="VFT98403.1"/>
    <property type="molecule type" value="Genomic_DNA"/>
</dbReference>
<dbReference type="PANTHER" id="PTHR44329">
    <property type="entry name" value="SERINE/THREONINE-PROTEIN KINASE TNNI3K-RELATED"/>
    <property type="match status" value="1"/>
</dbReference>
<accession>A0A485LIB9</accession>
<keyword evidence="1" id="KW-0418">Kinase</keyword>
<dbReference type="Pfam" id="PF07714">
    <property type="entry name" value="PK_Tyr_Ser-Thr"/>
    <property type="match status" value="1"/>
</dbReference>
<evidence type="ECO:0000256" key="2">
    <source>
        <dbReference type="ARBA" id="ARBA00022741"/>
    </source>
</evidence>
<reference evidence="8" key="2">
    <citation type="submission" date="2019-06" db="EMBL/GenBank/DDBJ databases">
        <title>Genomics analysis of Aphanomyces spp. identifies a new class of oomycete effector associated with host adaptation.</title>
        <authorList>
            <person name="Gaulin E."/>
        </authorList>
    </citation>
    <scope>NUCLEOTIDE SEQUENCE</scope>
    <source>
        <strain evidence="8">CBS 578.67</strain>
    </source>
</reference>
<keyword evidence="1" id="KW-0723">Serine/threonine-protein kinase</keyword>
<keyword evidence="5" id="KW-1133">Transmembrane helix</keyword>
<evidence type="ECO:0000313" key="9">
    <source>
        <dbReference type="EMBL" id="VFT98403.1"/>
    </source>
</evidence>
<keyword evidence="5" id="KW-0472">Membrane</keyword>